<organism evidence="2 3">
    <name type="scientific">Candidatus Collierbacteria bacterium CG17_big_fil_post_rev_8_21_14_2_50_45_7</name>
    <dbReference type="NCBI Taxonomy" id="1974536"/>
    <lineage>
        <taxon>Bacteria</taxon>
        <taxon>Candidatus Collieribacteriota</taxon>
    </lineage>
</organism>
<gene>
    <name evidence="2" type="ORF">COW38_02150</name>
</gene>
<reference evidence="3" key="1">
    <citation type="submission" date="2017-09" db="EMBL/GenBank/DDBJ databases">
        <title>Depth-based differentiation of microbial function through sediment-hosted aquifers and enrichment of novel symbionts in the deep terrestrial subsurface.</title>
        <authorList>
            <person name="Probst A.J."/>
            <person name="Ladd B."/>
            <person name="Jarett J.K."/>
            <person name="Geller-Mcgrath D.E."/>
            <person name="Sieber C.M.K."/>
            <person name="Emerson J.B."/>
            <person name="Anantharaman K."/>
            <person name="Thomas B.C."/>
            <person name="Malmstrom R."/>
            <person name="Stieglmeier M."/>
            <person name="Klingl A."/>
            <person name="Woyke T."/>
            <person name="Ryan C.M."/>
            <person name="Banfield J.F."/>
        </authorList>
    </citation>
    <scope>NUCLEOTIDE SEQUENCE [LARGE SCALE GENOMIC DNA]</scope>
</reference>
<dbReference type="AlphaFoldDB" id="A0A2M7FPD4"/>
<sequence length="89" mass="9964">MLSNVMGIKQFQTQLPMVARNIKAMGGHYLVTNRNEPVMVAISFEDYQSVEDILLEMNSPALQKDVADGRREYLQGKTTKLSDFLAGTV</sequence>
<evidence type="ECO:0000313" key="3">
    <source>
        <dbReference type="Proteomes" id="UP000230556"/>
    </source>
</evidence>
<evidence type="ECO:0000256" key="1">
    <source>
        <dbReference type="ARBA" id="ARBA00009981"/>
    </source>
</evidence>
<proteinExistence type="inferred from homology"/>
<comment type="caution">
    <text evidence="2">The sequence shown here is derived from an EMBL/GenBank/DDBJ whole genome shotgun (WGS) entry which is preliminary data.</text>
</comment>
<protein>
    <recommendedName>
        <fullName evidence="4">Antitoxin</fullName>
    </recommendedName>
</protein>
<dbReference type="EMBL" id="PFFO01000094">
    <property type="protein sequence ID" value="PIW07829.1"/>
    <property type="molecule type" value="Genomic_DNA"/>
</dbReference>
<dbReference type="SUPFAM" id="SSF143120">
    <property type="entry name" value="YefM-like"/>
    <property type="match status" value="1"/>
</dbReference>
<evidence type="ECO:0008006" key="4">
    <source>
        <dbReference type="Google" id="ProtNLM"/>
    </source>
</evidence>
<dbReference type="Proteomes" id="UP000230556">
    <property type="component" value="Unassembled WGS sequence"/>
</dbReference>
<comment type="similarity">
    <text evidence="1">Belongs to the phD/YefM antitoxin family.</text>
</comment>
<dbReference type="InterPro" id="IPR036165">
    <property type="entry name" value="YefM-like_sf"/>
</dbReference>
<evidence type="ECO:0000313" key="2">
    <source>
        <dbReference type="EMBL" id="PIW07829.1"/>
    </source>
</evidence>
<name>A0A2M7FPD4_9BACT</name>
<accession>A0A2M7FPD4</accession>